<organism evidence="1 2">
    <name type="scientific">Paraliobacillus quinghaiensis</name>
    <dbReference type="NCBI Taxonomy" id="470815"/>
    <lineage>
        <taxon>Bacteria</taxon>
        <taxon>Bacillati</taxon>
        <taxon>Bacillota</taxon>
        <taxon>Bacilli</taxon>
        <taxon>Bacillales</taxon>
        <taxon>Bacillaceae</taxon>
        <taxon>Paraliobacillus</taxon>
    </lineage>
</organism>
<protein>
    <submittedName>
        <fullName evidence="1">Uncharacterized protein</fullName>
    </submittedName>
</protein>
<accession>A0A917TXA7</accession>
<name>A0A917TXA7_9BACI</name>
<dbReference type="EMBL" id="BMLG01000032">
    <property type="protein sequence ID" value="GGM42995.1"/>
    <property type="molecule type" value="Genomic_DNA"/>
</dbReference>
<comment type="caution">
    <text evidence="1">The sequence shown here is derived from an EMBL/GenBank/DDBJ whole genome shotgun (WGS) entry which is preliminary data.</text>
</comment>
<evidence type="ECO:0000313" key="2">
    <source>
        <dbReference type="Proteomes" id="UP000618460"/>
    </source>
</evidence>
<evidence type="ECO:0000313" key="1">
    <source>
        <dbReference type="EMBL" id="GGM42995.1"/>
    </source>
</evidence>
<dbReference type="AlphaFoldDB" id="A0A917TXA7"/>
<dbReference type="Proteomes" id="UP000618460">
    <property type="component" value="Unassembled WGS sequence"/>
</dbReference>
<reference evidence="1" key="1">
    <citation type="journal article" date="2014" name="Int. J. Syst. Evol. Microbiol.">
        <title>Complete genome sequence of Corynebacterium casei LMG S-19264T (=DSM 44701T), isolated from a smear-ripened cheese.</title>
        <authorList>
            <consortium name="US DOE Joint Genome Institute (JGI-PGF)"/>
            <person name="Walter F."/>
            <person name="Albersmeier A."/>
            <person name="Kalinowski J."/>
            <person name="Ruckert C."/>
        </authorList>
    </citation>
    <scope>NUCLEOTIDE SEQUENCE</scope>
    <source>
        <strain evidence="1">CGMCC 1.6333</strain>
    </source>
</reference>
<reference evidence="1" key="2">
    <citation type="submission" date="2020-09" db="EMBL/GenBank/DDBJ databases">
        <authorList>
            <person name="Sun Q."/>
            <person name="Zhou Y."/>
        </authorList>
    </citation>
    <scope>NUCLEOTIDE SEQUENCE</scope>
    <source>
        <strain evidence="1">CGMCC 1.6333</strain>
    </source>
</reference>
<sequence length="149" mass="17069">MNRKKWIVLLSFVLVVTAYVGFYYQTHISIWGFSLSKNDIKQVIVSSESKEGFSQYLITNQKEVSEIAKLLSKSEKYSEIKNNNFPPDVTPEKHTKILLQTQDNTTYGGGLWVIGMNYVQDSNGYYWNVDYEKLNTLLNGAIPSAEKIN</sequence>
<keyword evidence="2" id="KW-1185">Reference proteome</keyword>
<gene>
    <name evidence="1" type="ORF">GCM10011351_31210</name>
</gene>
<dbReference type="RefSeq" id="WP_117157224.1">
    <property type="nucleotide sequence ID" value="NZ_BMLG01000032.1"/>
</dbReference>
<dbReference type="OrthoDB" id="2867671at2"/>
<proteinExistence type="predicted"/>